<reference evidence="2" key="1">
    <citation type="submission" date="2014-04" db="EMBL/GenBank/DDBJ databases">
        <authorList>
            <person name="Ho Y.-N."/>
            <person name="Huang C.-C."/>
        </authorList>
    </citation>
    <scope>NUCLEOTIDE SEQUENCE</scope>
    <source>
        <strain evidence="2">869T2</strain>
    </source>
</reference>
<reference evidence="2" key="2">
    <citation type="submission" date="2021-03" db="EMBL/GenBank/DDBJ databases">
        <title>Complete genome sequence of Burkholderia seminalis 869T2.</title>
        <authorList>
            <person name="Hung S.-H."/>
            <person name="Huang C.-T."/>
            <person name="Huang C.-C."/>
            <person name="Kuo C.-H."/>
        </authorList>
    </citation>
    <scope>NUCLEOTIDE SEQUENCE</scope>
    <source>
        <strain evidence="2">869T2</strain>
    </source>
</reference>
<evidence type="ECO:0000313" key="3">
    <source>
        <dbReference type="Proteomes" id="UP000027834"/>
    </source>
</evidence>
<dbReference type="AlphaFoldDB" id="A0A8A8D4L7"/>
<dbReference type="RefSeq" id="WP_195761843.1">
    <property type="nucleotide sequence ID" value="NZ_CP072520.1"/>
</dbReference>
<name>A0A8A8D4L7_9BURK</name>
<dbReference type="Proteomes" id="UP000027834">
    <property type="component" value="Chromosome 1"/>
</dbReference>
<evidence type="ECO:0000313" key="2">
    <source>
        <dbReference type="EMBL" id="QTO19591.1"/>
    </source>
</evidence>
<organism evidence="2 3">
    <name type="scientific">Burkholderia seminalis</name>
    <dbReference type="NCBI Taxonomy" id="488731"/>
    <lineage>
        <taxon>Bacteria</taxon>
        <taxon>Pseudomonadati</taxon>
        <taxon>Pseudomonadota</taxon>
        <taxon>Betaproteobacteria</taxon>
        <taxon>Burkholderiales</taxon>
        <taxon>Burkholderiaceae</taxon>
        <taxon>Burkholderia</taxon>
        <taxon>Burkholderia cepacia complex</taxon>
    </lineage>
</organism>
<proteinExistence type="predicted"/>
<protein>
    <submittedName>
        <fullName evidence="2">Uncharacterized protein</fullName>
    </submittedName>
</protein>
<feature type="compositionally biased region" description="Polar residues" evidence="1">
    <location>
        <begin position="46"/>
        <end position="70"/>
    </location>
</feature>
<dbReference type="EMBL" id="CP072520">
    <property type="protein sequence ID" value="QTO19591.1"/>
    <property type="molecule type" value="Genomic_DNA"/>
</dbReference>
<gene>
    <name evidence="2" type="ORF">DT99_004935</name>
</gene>
<accession>A0A8A8D4L7</accession>
<feature type="region of interest" description="Disordered" evidence="1">
    <location>
        <begin position="38"/>
        <end position="70"/>
    </location>
</feature>
<evidence type="ECO:0000256" key="1">
    <source>
        <dbReference type="SAM" id="MobiDB-lite"/>
    </source>
</evidence>
<sequence>MMKKRNKNTTALCADAAQRYGAMGNISRLGLPGVKVHAGWDRGTRPSVSSSRNVDTNVRTGSTMNLGSVA</sequence>
<keyword evidence="3" id="KW-1185">Reference proteome</keyword>